<feature type="domain" description="C2H2-type" evidence="3">
    <location>
        <begin position="125"/>
        <end position="149"/>
    </location>
</feature>
<dbReference type="Gene3D" id="3.30.160.60">
    <property type="entry name" value="Classic Zinc Finger"/>
    <property type="match status" value="1"/>
</dbReference>
<dbReference type="PROSITE" id="PS50157">
    <property type="entry name" value="ZINC_FINGER_C2H2_2"/>
    <property type="match status" value="1"/>
</dbReference>
<dbReference type="GO" id="GO:0008270">
    <property type="term" value="F:zinc ion binding"/>
    <property type="evidence" value="ECO:0007669"/>
    <property type="project" value="UniProtKB-KW"/>
</dbReference>
<feature type="compositionally biased region" description="Basic and acidic residues" evidence="2">
    <location>
        <begin position="200"/>
        <end position="211"/>
    </location>
</feature>
<dbReference type="EMBL" id="JAXLQG010000002">
    <property type="protein sequence ID" value="KAK5544174.1"/>
    <property type="molecule type" value="Genomic_DNA"/>
</dbReference>
<dbReference type="SMART" id="SM00355">
    <property type="entry name" value="ZnF_C2H2"/>
    <property type="match status" value="3"/>
</dbReference>
<keyword evidence="1" id="KW-0863">Zinc-finger</keyword>
<evidence type="ECO:0000313" key="5">
    <source>
        <dbReference type="Proteomes" id="UP001345827"/>
    </source>
</evidence>
<evidence type="ECO:0000256" key="2">
    <source>
        <dbReference type="SAM" id="MobiDB-lite"/>
    </source>
</evidence>
<evidence type="ECO:0000259" key="3">
    <source>
        <dbReference type="PROSITE" id="PS50157"/>
    </source>
</evidence>
<dbReference type="PROSITE" id="PS00028">
    <property type="entry name" value="ZINC_FINGER_C2H2_1"/>
    <property type="match status" value="1"/>
</dbReference>
<comment type="caution">
    <text evidence="4">The sequence shown here is derived from an EMBL/GenBank/DDBJ whole genome shotgun (WGS) entry which is preliminary data.</text>
</comment>
<reference evidence="4 5" key="1">
    <citation type="submission" date="2023-06" db="EMBL/GenBank/DDBJ databases">
        <title>Black Yeasts Isolated from many extreme environments.</title>
        <authorList>
            <person name="Coleine C."/>
            <person name="Stajich J.E."/>
            <person name="Selbmann L."/>
        </authorList>
    </citation>
    <scope>NUCLEOTIDE SEQUENCE [LARGE SCALE GENOMIC DNA]</scope>
    <source>
        <strain evidence="4 5">CCFEE 5887</strain>
    </source>
</reference>
<gene>
    <name evidence="4" type="ORF">LTR25_001789</name>
</gene>
<dbReference type="AlphaFoldDB" id="A0AAV9QIJ6"/>
<feature type="region of interest" description="Disordered" evidence="2">
    <location>
        <begin position="194"/>
        <end position="220"/>
    </location>
</feature>
<dbReference type="Proteomes" id="UP001345827">
    <property type="component" value="Unassembled WGS sequence"/>
</dbReference>
<evidence type="ECO:0000313" key="4">
    <source>
        <dbReference type="EMBL" id="KAK5544174.1"/>
    </source>
</evidence>
<accession>A0AAV9QIJ6</accession>
<dbReference type="InterPro" id="IPR013087">
    <property type="entry name" value="Znf_C2H2_type"/>
</dbReference>
<keyword evidence="5" id="KW-1185">Reference proteome</keyword>
<sequence>MGFWDKLLDYFGFQYPNTEAEPVLLRTIWDEITDGLVDDAAKSVGSDSYNESESEKDDAYMESENENADYCIATGNVQVVDADNARYTKFEVAIDIRGRFLCPFADCERRYFDENAILDHMDVKYPCTMPDCQEEFQNYRSLTAHMKSHQRGYIFCPIHGCFYKGKTERGIKQHYRVMHNDLYQEMKDENRVPANWSEWSTRRNSKDKAGSVDDDDRMSD</sequence>
<keyword evidence="1" id="KW-0479">Metal-binding</keyword>
<proteinExistence type="predicted"/>
<keyword evidence="1" id="KW-0862">Zinc</keyword>
<organism evidence="4 5">
    <name type="scientific">Vermiconidia calcicola</name>
    <dbReference type="NCBI Taxonomy" id="1690605"/>
    <lineage>
        <taxon>Eukaryota</taxon>
        <taxon>Fungi</taxon>
        <taxon>Dikarya</taxon>
        <taxon>Ascomycota</taxon>
        <taxon>Pezizomycotina</taxon>
        <taxon>Dothideomycetes</taxon>
        <taxon>Dothideomycetidae</taxon>
        <taxon>Mycosphaerellales</taxon>
        <taxon>Extremaceae</taxon>
        <taxon>Vermiconidia</taxon>
    </lineage>
</organism>
<name>A0AAV9QIJ6_9PEZI</name>
<protein>
    <recommendedName>
        <fullName evidence="3">C2H2-type domain-containing protein</fullName>
    </recommendedName>
</protein>
<evidence type="ECO:0000256" key="1">
    <source>
        <dbReference type="PROSITE-ProRule" id="PRU00042"/>
    </source>
</evidence>